<keyword evidence="6 12" id="KW-0819">tRNA processing</keyword>
<evidence type="ECO:0000256" key="10">
    <source>
        <dbReference type="ARBA" id="ARBA00048205"/>
    </source>
</evidence>
<dbReference type="InterPro" id="IPR001269">
    <property type="entry name" value="DUS_fam"/>
</dbReference>
<accession>A0A231UT84</accession>
<keyword evidence="3" id="KW-0820">tRNA-binding</keyword>
<dbReference type="Pfam" id="PF01207">
    <property type="entry name" value="Dus"/>
    <property type="match status" value="1"/>
</dbReference>
<organism evidence="16 17">
    <name type="scientific">Notoacmeibacter marinus</name>
    <dbReference type="NCBI Taxonomy" id="1876515"/>
    <lineage>
        <taxon>Bacteria</taxon>
        <taxon>Pseudomonadati</taxon>
        <taxon>Pseudomonadota</taxon>
        <taxon>Alphaproteobacteria</taxon>
        <taxon>Hyphomicrobiales</taxon>
        <taxon>Notoacmeibacteraceae</taxon>
        <taxon>Notoacmeibacter</taxon>
    </lineage>
</organism>
<comment type="similarity">
    <text evidence="12">Belongs to the dus family.</text>
</comment>
<reference evidence="17" key="1">
    <citation type="journal article" date="2017" name="Int. J. Syst. Evol. Microbiol.">
        <title>Notoacmeibacter marinus gen. nov., sp. nov., isolated from the gut of a limpet and proposal of Notoacmeibacteraceae fam. nov. in the order Rhizobiales of the class Alphaproteobacteria.</title>
        <authorList>
            <person name="Huang Z."/>
            <person name="Guo F."/>
            <person name="Lai Q."/>
        </authorList>
    </citation>
    <scope>NUCLEOTIDE SEQUENCE [LARGE SCALE GENOMIC DNA]</scope>
    <source>
        <strain evidence="17">XMTR2A4</strain>
    </source>
</reference>
<comment type="catalytic activity">
    <reaction evidence="11">
        <text>a 5,6-dihydrouridine in tRNA + NAD(+) = a uridine in tRNA + NADH + H(+)</text>
        <dbReference type="Rhea" id="RHEA:54452"/>
        <dbReference type="Rhea" id="RHEA-COMP:13339"/>
        <dbReference type="Rhea" id="RHEA-COMP:13887"/>
        <dbReference type="ChEBI" id="CHEBI:15378"/>
        <dbReference type="ChEBI" id="CHEBI:57540"/>
        <dbReference type="ChEBI" id="CHEBI:57945"/>
        <dbReference type="ChEBI" id="CHEBI:65315"/>
        <dbReference type="ChEBI" id="CHEBI:74443"/>
    </reaction>
</comment>
<keyword evidence="9 12" id="KW-0560">Oxidoreductase</keyword>
<evidence type="ECO:0000256" key="3">
    <source>
        <dbReference type="ARBA" id="ARBA00022555"/>
    </source>
</evidence>
<evidence type="ECO:0000313" key="16">
    <source>
        <dbReference type="EMBL" id="OXS99050.1"/>
    </source>
</evidence>
<keyword evidence="14" id="KW-0547">Nucleotide-binding</keyword>
<evidence type="ECO:0000313" key="17">
    <source>
        <dbReference type="Proteomes" id="UP000215405"/>
    </source>
</evidence>
<evidence type="ECO:0000256" key="1">
    <source>
        <dbReference type="ARBA" id="ARBA00001917"/>
    </source>
</evidence>
<dbReference type="Gene3D" id="3.20.20.70">
    <property type="entry name" value="Aldolase class I"/>
    <property type="match status" value="1"/>
</dbReference>
<dbReference type="PIRSF" id="PIRSF006621">
    <property type="entry name" value="Dus"/>
    <property type="match status" value="1"/>
</dbReference>
<dbReference type="PANTHER" id="PTHR45846">
    <property type="entry name" value="TRNA-DIHYDROURIDINE(47) SYNTHASE [NAD(P)(+)]-LIKE"/>
    <property type="match status" value="1"/>
</dbReference>
<evidence type="ECO:0000256" key="6">
    <source>
        <dbReference type="ARBA" id="ARBA00022694"/>
    </source>
</evidence>
<evidence type="ECO:0000256" key="2">
    <source>
        <dbReference type="ARBA" id="ARBA00002790"/>
    </source>
</evidence>
<evidence type="ECO:0000256" key="5">
    <source>
        <dbReference type="ARBA" id="ARBA00022643"/>
    </source>
</evidence>
<feature type="binding site" evidence="14">
    <location>
        <position position="84"/>
    </location>
    <ligand>
        <name>FMN</name>
        <dbReference type="ChEBI" id="CHEBI:58210"/>
    </ligand>
</feature>
<evidence type="ECO:0000256" key="8">
    <source>
        <dbReference type="ARBA" id="ARBA00022884"/>
    </source>
</evidence>
<gene>
    <name evidence="16" type="ORF">B7H23_12630</name>
</gene>
<dbReference type="InterPro" id="IPR035587">
    <property type="entry name" value="DUS-like_FMN-bd"/>
</dbReference>
<dbReference type="Gene3D" id="1.10.1200.80">
    <property type="entry name" value="Putative flavin oxidoreducatase, domain 2"/>
    <property type="match status" value="1"/>
</dbReference>
<dbReference type="AlphaFoldDB" id="A0A231UT84"/>
<dbReference type="GO" id="GO:0000049">
    <property type="term" value="F:tRNA binding"/>
    <property type="evidence" value="ECO:0007669"/>
    <property type="project" value="UniProtKB-KW"/>
</dbReference>
<dbReference type="EMBL" id="NBYO01000003">
    <property type="protein sequence ID" value="OXS99050.1"/>
    <property type="molecule type" value="Genomic_DNA"/>
</dbReference>
<dbReference type="PANTHER" id="PTHR45846:SF1">
    <property type="entry name" value="TRNA-DIHYDROURIDINE(47) SYNTHASE [NAD(P)(+)]-LIKE"/>
    <property type="match status" value="1"/>
</dbReference>
<evidence type="ECO:0000256" key="7">
    <source>
        <dbReference type="ARBA" id="ARBA00022857"/>
    </source>
</evidence>
<keyword evidence="7" id="KW-0521">NADP</keyword>
<feature type="binding site" evidence="14">
    <location>
        <position position="154"/>
    </location>
    <ligand>
        <name>FMN</name>
        <dbReference type="ChEBI" id="CHEBI:58210"/>
    </ligand>
</feature>
<comment type="cofactor">
    <cofactor evidence="1 12 14">
        <name>FMN</name>
        <dbReference type="ChEBI" id="CHEBI:58210"/>
    </cofactor>
</comment>
<keyword evidence="4 12" id="KW-0285">Flavoprotein</keyword>
<keyword evidence="8" id="KW-0694">RNA-binding</keyword>
<comment type="function">
    <text evidence="2 12">Catalyzes the synthesis of 5,6-dihydrouridine (D), a modified base found in the D-loop of most tRNAs, via the reduction of the C5-C6 double bond in target uridines.</text>
</comment>
<name>A0A231UT84_9HYPH</name>
<dbReference type="SUPFAM" id="SSF51395">
    <property type="entry name" value="FMN-linked oxidoreductases"/>
    <property type="match status" value="1"/>
</dbReference>
<dbReference type="RefSeq" id="WP_094077840.1">
    <property type="nucleotide sequence ID" value="NZ_NBYO01000003.1"/>
</dbReference>
<keyword evidence="5 12" id="KW-0288">FMN</keyword>
<evidence type="ECO:0000256" key="12">
    <source>
        <dbReference type="PIRNR" id="PIRNR006621"/>
    </source>
</evidence>
<dbReference type="InterPro" id="IPR013785">
    <property type="entry name" value="Aldolase_TIM"/>
</dbReference>
<evidence type="ECO:0000259" key="15">
    <source>
        <dbReference type="Pfam" id="PF01207"/>
    </source>
</evidence>
<evidence type="ECO:0000256" key="14">
    <source>
        <dbReference type="PIRSR" id="PIRSR006621-2"/>
    </source>
</evidence>
<feature type="binding site" evidence="14">
    <location>
        <begin position="240"/>
        <end position="241"/>
    </location>
    <ligand>
        <name>FMN</name>
        <dbReference type="ChEBI" id="CHEBI:58210"/>
    </ligand>
</feature>
<evidence type="ECO:0000256" key="4">
    <source>
        <dbReference type="ARBA" id="ARBA00022630"/>
    </source>
</evidence>
<protein>
    <recommendedName>
        <fullName evidence="12">tRNA-dihydrouridine synthase</fullName>
        <ecNumber evidence="12">1.3.1.-</ecNumber>
    </recommendedName>
</protein>
<dbReference type="GO" id="GO:0017150">
    <property type="term" value="F:tRNA dihydrouridine synthase activity"/>
    <property type="evidence" value="ECO:0007669"/>
    <property type="project" value="InterPro"/>
</dbReference>
<feature type="active site" description="Proton donor" evidence="13">
    <location>
        <position position="114"/>
    </location>
</feature>
<dbReference type="InterPro" id="IPR024036">
    <property type="entry name" value="tRNA-dHydroUridine_Synthase_C"/>
</dbReference>
<comment type="catalytic activity">
    <reaction evidence="10">
        <text>a 5,6-dihydrouridine in tRNA + NADP(+) = a uridine in tRNA + NADPH + H(+)</text>
        <dbReference type="Rhea" id="RHEA:23624"/>
        <dbReference type="Rhea" id="RHEA-COMP:13339"/>
        <dbReference type="Rhea" id="RHEA-COMP:13887"/>
        <dbReference type="ChEBI" id="CHEBI:15378"/>
        <dbReference type="ChEBI" id="CHEBI:57783"/>
        <dbReference type="ChEBI" id="CHEBI:58349"/>
        <dbReference type="ChEBI" id="CHEBI:65315"/>
        <dbReference type="ChEBI" id="CHEBI:74443"/>
    </reaction>
</comment>
<comment type="caution">
    <text evidence="16">The sequence shown here is derived from an EMBL/GenBank/DDBJ whole genome shotgun (WGS) entry which is preliminary data.</text>
</comment>
<keyword evidence="17" id="KW-1185">Reference proteome</keyword>
<feature type="domain" description="DUS-like FMN-binding" evidence="15">
    <location>
        <begin position="29"/>
        <end position="329"/>
    </location>
</feature>
<dbReference type="Proteomes" id="UP000215405">
    <property type="component" value="Unassembled WGS sequence"/>
</dbReference>
<evidence type="ECO:0000256" key="9">
    <source>
        <dbReference type="ARBA" id="ARBA00023002"/>
    </source>
</evidence>
<dbReference type="CDD" id="cd02801">
    <property type="entry name" value="DUS_like_FMN"/>
    <property type="match status" value="1"/>
</dbReference>
<evidence type="ECO:0000256" key="11">
    <source>
        <dbReference type="ARBA" id="ARBA00048802"/>
    </source>
</evidence>
<dbReference type="InterPro" id="IPR018517">
    <property type="entry name" value="tRNA_hU_synthase_CS"/>
</dbReference>
<dbReference type="GO" id="GO:0050660">
    <property type="term" value="F:flavin adenine dinucleotide binding"/>
    <property type="evidence" value="ECO:0007669"/>
    <property type="project" value="InterPro"/>
</dbReference>
<feature type="binding site" evidence="14">
    <location>
        <position position="184"/>
    </location>
    <ligand>
        <name>FMN</name>
        <dbReference type="ChEBI" id="CHEBI:58210"/>
    </ligand>
</feature>
<evidence type="ECO:0000256" key="13">
    <source>
        <dbReference type="PIRSR" id="PIRSR006621-1"/>
    </source>
</evidence>
<sequence length="338" mass="36445">MASATDPSPDCLDTPFLVGGLRVPNRIVLAPMSGVTDLPFRRRAERAGTGLTFAEMVASGELERDRTESIRRIRSEGSGLRAVQLVGRDPGTIGRATGRLVDEGVQIVDINMGCPAKKVTGGACGAALMTEPDRAARIVNAAVASARDAIVTVKMRLGWDRDNINAAELARQLVDAGAGMITVHGRTREQRYSGTIDAEAIAAVRAAVPDVPFIANGDVADRQDAQRLLLTTGADAVMIGRAHYGQPFLAAELLSNGRSPRQTDLQAYIADHYEAMLSEYGVVRGSRHARKHLGWYLDRFLPDTSIERRQSIMTAREPRQALENLAEAFAATPYKEAA</sequence>
<dbReference type="PROSITE" id="PS01136">
    <property type="entry name" value="UPF0034"/>
    <property type="match status" value="1"/>
</dbReference>
<proteinExistence type="inferred from homology"/>
<dbReference type="EC" id="1.3.1.-" evidence="12"/>